<proteinExistence type="predicted"/>
<reference evidence="2" key="1">
    <citation type="submission" date="2020-05" db="EMBL/GenBank/DDBJ databases">
        <title>Isolation and characterization of the novel bacteriophage AXL3 against Stenotrophomonas maltophilia.</title>
        <authorList>
            <person name="McCutcheon J.G."/>
            <person name="Lin A."/>
            <person name="Dennis J."/>
        </authorList>
    </citation>
    <scope>NUCLEOTIDE SEQUENCE [LARGE SCALE GENOMIC DNA]</scope>
</reference>
<evidence type="ECO:0000313" key="2">
    <source>
        <dbReference type="EMBL" id="QKW95584.1"/>
    </source>
</evidence>
<evidence type="ECO:0000313" key="3">
    <source>
        <dbReference type="Proteomes" id="UP000509379"/>
    </source>
</evidence>
<evidence type="ECO:0000256" key="1">
    <source>
        <dbReference type="SAM" id="MobiDB-lite"/>
    </source>
</evidence>
<feature type="compositionally biased region" description="Basic and acidic residues" evidence="1">
    <location>
        <begin position="209"/>
        <end position="221"/>
    </location>
</feature>
<sequence length="244" mass="27271">MSTKLKMQLDNLDGLDESLHGFYEERDGKFVLNLDGYEDPAALKRAKDHEKEARKKAEKDLKDLRDEFEQFKSEQENNNDDKSRKKGDVAALEQSYKDKIAKLEEKHTKELEARDAQISKLLVDNVADTLAAELSDSPELLGDIIRKRLKAENGETRVLDANGELSATTVDELREEFRSNKKYAPIIRGSQANGGGSGGGGKGGGATKSFKELSEKERVELAKNNPAEFQRLLDAHKAESKTNY</sequence>
<feature type="compositionally biased region" description="Basic and acidic residues" evidence="1">
    <location>
        <begin position="66"/>
        <end position="88"/>
    </location>
</feature>
<accession>A0A7D5BY68</accession>
<feature type="compositionally biased region" description="Gly residues" evidence="1">
    <location>
        <begin position="192"/>
        <end position="206"/>
    </location>
</feature>
<dbReference type="Proteomes" id="UP000509379">
    <property type="component" value="Segment"/>
</dbReference>
<feature type="region of interest" description="Disordered" evidence="1">
    <location>
        <begin position="184"/>
        <end position="225"/>
    </location>
</feature>
<feature type="region of interest" description="Disordered" evidence="1">
    <location>
        <begin position="66"/>
        <end position="89"/>
    </location>
</feature>
<name>A0A7D5BY68_9CAUD</name>
<protein>
    <submittedName>
        <fullName evidence="2">Scaffold protein</fullName>
    </submittedName>
</protein>
<gene>
    <name evidence="2" type="ORF">AXL3_06</name>
</gene>
<organism evidence="2 3">
    <name type="scientific">Stenotrophomonas phage vB_SmaS-AXL_3</name>
    <dbReference type="NCBI Taxonomy" id="2740427"/>
    <lineage>
        <taxon>Viruses</taxon>
        <taxon>Duplodnaviria</taxon>
        <taxon>Heunggongvirae</taxon>
        <taxon>Uroviricota</taxon>
        <taxon>Caudoviricetes</taxon>
        <taxon>Axeltriavirus</taxon>
        <taxon>Axeltriavirus AXL3</taxon>
    </lineage>
</organism>
<dbReference type="EMBL" id="MT536174">
    <property type="protein sequence ID" value="QKW95584.1"/>
    <property type="molecule type" value="Genomic_DNA"/>
</dbReference>
<keyword evidence="3" id="KW-1185">Reference proteome</keyword>